<dbReference type="PANTHER" id="PTHR42998">
    <property type="entry name" value="TYPE I RESTRICTION ENZYME HINDVIIP M PROTEIN-RELATED"/>
    <property type="match status" value="1"/>
</dbReference>
<dbReference type="RefSeq" id="WP_343961939.1">
    <property type="nucleotide sequence ID" value="NZ_BAAAGK010000006.1"/>
</dbReference>
<dbReference type="Pfam" id="PF02384">
    <property type="entry name" value="N6_Mtase"/>
    <property type="match status" value="1"/>
</dbReference>
<feature type="domain" description="DNA methylase adenine-specific" evidence="4">
    <location>
        <begin position="191"/>
        <end position="470"/>
    </location>
</feature>
<keyword evidence="2" id="KW-0238">DNA-binding</keyword>
<reference evidence="6" key="1">
    <citation type="journal article" date="2019" name="Int. J. Syst. Evol. Microbiol.">
        <title>The Global Catalogue of Microorganisms (GCM) 10K type strain sequencing project: providing services to taxonomists for standard genome sequencing and annotation.</title>
        <authorList>
            <consortium name="The Broad Institute Genomics Platform"/>
            <consortium name="The Broad Institute Genome Sequencing Center for Infectious Disease"/>
            <person name="Wu L."/>
            <person name="Ma J."/>
        </authorList>
    </citation>
    <scope>NUCLEOTIDE SEQUENCE [LARGE SCALE GENOMIC DNA]</scope>
    <source>
        <strain evidence="6">JCM 10083</strain>
    </source>
</reference>
<dbReference type="Proteomes" id="UP001596514">
    <property type="component" value="Unassembled WGS sequence"/>
</dbReference>
<dbReference type="EMBL" id="JBHTEE010000001">
    <property type="protein sequence ID" value="MFC7598536.1"/>
    <property type="molecule type" value="Genomic_DNA"/>
</dbReference>
<gene>
    <name evidence="5" type="ORF">ACFQVD_00295</name>
</gene>
<keyword evidence="6" id="KW-1185">Reference proteome</keyword>
<evidence type="ECO:0000259" key="4">
    <source>
        <dbReference type="Pfam" id="PF02384"/>
    </source>
</evidence>
<accession>A0ABW2SSP1</accession>
<dbReference type="InterPro" id="IPR044946">
    <property type="entry name" value="Restrct_endonuc_typeI_TRD_sf"/>
</dbReference>
<dbReference type="Gene3D" id="3.90.220.20">
    <property type="entry name" value="DNA methylase specificity domains"/>
    <property type="match status" value="1"/>
</dbReference>
<keyword evidence="5" id="KW-0489">Methyltransferase</keyword>
<dbReference type="InterPro" id="IPR029063">
    <property type="entry name" value="SAM-dependent_MTases_sf"/>
</dbReference>
<evidence type="ECO:0000256" key="1">
    <source>
        <dbReference type="ARBA" id="ARBA00022747"/>
    </source>
</evidence>
<evidence type="ECO:0000256" key="3">
    <source>
        <dbReference type="SAM" id="MobiDB-lite"/>
    </source>
</evidence>
<evidence type="ECO:0000313" key="5">
    <source>
        <dbReference type="EMBL" id="MFC7598536.1"/>
    </source>
</evidence>
<dbReference type="InterPro" id="IPR002052">
    <property type="entry name" value="DNA_methylase_N6_adenine_CS"/>
</dbReference>
<keyword evidence="5" id="KW-0808">Transferase</keyword>
<organism evidence="5 6">
    <name type="scientific">Streptosporangium amethystogenes subsp. fukuiense</name>
    <dbReference type="NCBI Taxonomy" id="698418"/>
    <lineage>
        <taxon>Bacteria</taxon>
        <taxon>Bacillati</taxon>
        <taxon>Actinomycetota</taxon>
        <taxon>Actinomycetes</taxon>
        <taxon>Streptosporangiales</taxon>
        <taxon>Streptosporangiaceae</taxon>
        <taxon>Streptosporangium</taxon>
    </lineage>
</organism>
<evidence type="ECO:0000256" key="2">
    <source>
        <dbReference type="ARBA" id="ARBA00023125"/>
    </source>
</evidence>
<dbReference type="InterPro" id="IPR003356">
    <property type="entry name" value="DNA_methylase_A-5"/>
</dbReference>
<dbReference type="CDD" id="cd02440">
    <property type="entry name" value="AdoMet_MTases"/>
    <property type="match status" value="1"/>
</dbReference>
<sequence length="708" mass="76531">MDRDVQVTAADNGEPVDKDVRATATDTEDQVDRDVQVTAADIARLGDVGRAAVSNWRRRHDDFPQPVGGTATSPAFSLGEIKEWLLGHSEGRALPAREWLWQDLRAGVPEEDLADLIADLGAFLVYLDREGDDWAALSAADDAAVAAVLPERVLAACAAPMRNPPPPKCLIRGRLPLLRRVAALAAEDGAGKTFGFLRERYFELHTKRMYATPEPVARLMAELCGPSPELVLDPACGSGTLLKAVRDRTDGGVRLLLGQDADEATARLTAAHLALHAATVRVSSGDSLRQDAFSGTLVDAVVCNPPFNDRAWGYEELTADPRWEYGLPPRMEPELAWVQHALSHLRPGGTAVMLMPPAVANRRSGRRVRAQLIRRGALRAVITLPLGSIPNTAVALTLWMLRRPADSGTPGHVLMVDTSDRQEGFARVAADAWERFEAGADVDEPGVSRAVPTIDVLDDDIDLTPARYLAPPPADLSPERVTGQRDRVADLLRLVAELAPTVESSRGPKDLPMVPLAELLRRGMLTIHHQSPVRPGEPSEVPDGLTVLTAEDVVDGTSPTATTPGTAVQHEIIVRPGDVLLPNVARRPVAWVAGEGGPVLGLRLSLLRPDPALLDPHFVAGFLSGSVNLRNYTTVGSRAQVDIRRAELPLLPIEEQRLYGEAFRRLAEFQASLRRAAALGEDLIQLISDGLTHGAVRPSPEKRTKEES</sequence>
<dbReference type="Gene3D" id="3.40.50.150">
    <property type="entry name" value="Vaccinia Virus protein VP39"/>
    <property type="match status" value="1"/>
</dbReference>
<evidence type="ECO:0000313" key="6">
    <source>
        <dbReference type="Proteomes" id="UP001596514"/>
    </source>
</evidence>
<proteinExistence type="predicted"/>
<protein>
    <submittedName>
        <fullName evidence="5">N-6 DNA methylase</fullName>
    </submittedName>
</protein>
<keyword evidence="1" id="KW-0680">Restriction system</keyword>
<comment type="caution">
    <text evidence="5">The sequence shown here is derived from an EMBL/GenBank/DDBJ whole genome shotgun (WGS) entry which is preliminary data.</text>
</comment>
<dbReference type="PANTHER" id="PTHR42998:SF1">
    <property type="entry name" value="TYPE I RESTRICTION ENZYME HINDI METHYLASE SUBUNIT"/>
    <property type="match status" value="1"/>
</dbReference>
<dbReference type="GO" id="GO:0032259">
    <property type="term" value="P:methylation"/>
    <property type="evidence" value="ECO:0007669"/>
    <property type="project" value="UniProtKB-KW"/>
</dbReference>
<dbReference type="SUPFAM" id="SSF53335">
    <property type="entry name" value="S-adenosyl-L-methionine-dependent methyltransferases"/>
    <property type="match status" value="1"/>
</dbReference>
<dbReference type="SUPFAM" id="SSF116734">
    <property type="entry name" value="DNA methylase specificity domain"/>
    <property type="match status" value="1"/>
</dbReference>
<dbReference type="PRINTS" id="PR00507">
    <property type="entry name" value="N12N6MTFRASE"/>
</dbReference>
<name>A0ABW2SSP1_9ACTN</name>
<feature type="region of interest" description="Disordered" evidence="3">
    <location>
        <begin position="1"/>
        <end position="29"/>
    </location>
</feature>
<dbReference type="PROSITE" id="PS00092">
    <property type="entry name" value="N6_MTASE"/>
    <property type="match status" value="1"/>
</dbReference>
<dbReference type="GO" id="GO:0008168">
    <property type="term" value="F:methyltransferase activity"/>
    <property type="evidence" value="ECO:0007669"/>
    <property type="project" value="UniProtKB-KW"/>
</dbReference>
<dbReference type="InterPro" id="IPR052916">
    <property type="entry name" value="Type-I_RE_MTase_Subunit"/>
</dbReference>